<evidence type="ECO:0000256" key="2">
    <source>
        <dbReference type="SAM" id="Phobius"/>
    </source>
</evidence>
<reference evidence="3 4" key="1">
    <citation type="submission" date="2018-11" db="EMBL/GenBank/DDBJ databases">
        <authorList>
            <consortium name="Pathogen Informatics"/>
        </authorList>
    </citation>
    <scope>NUCLEOTIDE SEQUENCE [LARGE SCALE GENOMIC DNA]</scope>
</reference>
<evidence type="ECO:0000313" key="4">
    <source>
        <dbReference type="Proteomes" id="UP000271889"/>
    </source>
</evidence>
<feature type="region of interest" description="Disordered" evidence="1">
    <location>
        <begin position="54"/>
        <end position="90"/>
    </location>
</feature>
<sequence length="268" mass="29505">MLVLDQQTAHILSCLCQNGDHQGNEYNAQNEWDNVITTATPKHEVVVQRPYVTTTPKPPLRATEKTTTEAALTTNEEEEEDYGDSGDGNMNEDTTTMVYTSAPDEISGFLKGFLSEIEKTVPIRLLLVIGGGIVGVIVLCCIIFIARHSRKKPKEKRRKRKARKGARPHESASAKSSTASSASAPVPKKMEAEKINMMEFSHKGALVMQDVKGEVKHALDDVKSGEIVRVQYDTGQNEIVTIGSDVDIIKVSNFESASKRCDSCKLLR</sequence>
<feature type="region of interest" description="Disordered" evidence="1">
    <location>
        <begin position="153"/>
        <end position="188"/>
    </location>
</feature>
<keyword evidence="2" id="KW-1133">Transmembrane helix</keyword>
<dbReference type="EMBL" id="UYRV01014725">
    <property type="protein sequence ID" value="VDK60474.1"/>
    <property type="molecule type" value="Genomic_DNA"/>
</dbReference>
<feature type="compositionally biased region" description="Acidic residues" evidence="1">
    <location>
        <begin position="75"/>
        <end position="84"/>
    </location>
</feature>
<dbReference type="AlphaFoldDB" id="A0A3P6SZY6"/>
<feature type="compositionally biased region" description="Basic residues" evidence="1">
    <location>
        <begin position="153"/>
        <end position="166"/>
    </location>
</feature>
<gene>
    <name evidence="3" type="ORF">CGOC_LOCUS5021</name>
</gene>
<evidence type="ECO:0000256" key="1">
    <source>
        <dbReference type="SAM" id="MobiDB-lite"/>
    </source>
</evidence>
<keyword evidence="4" id="KW-1185">Reference proteome</keyword>
<feature type="compositionally biased region" description="Low complexity" evidence="1">
    <location>
        <begin position="173"/>
        <end position="184"/>
    </location>
</feature>
<evidence type="ECO:0000313" key="3">
    <source>
        <dbReference type="EMBL" id="VDK60474.1"/>
    </source>
</evidence>
<dbReference type="OrthoDB" id="5868599at2759"/>
<keyword evidence="2" id="KW-0812">Transmembrane</keyword>
<name>A0A3P6SZY6_CYLGO</name>
<protein>
    <submittedName>
        <fullName evidence="3">Uncharacterized protein</fullName>
    </submittedName>
</protein>
<proteinExistence type="predicted"/>
<organism evidence="3 4">
    <name type="scientific">Cylicostephanus goldi</name>
    <name type="common">Nematode worm</name>
    <dbReference type="NCBI Taxonomy" id="71465"/>
    <lineage>
        <taxon>Eukaryota</taxon>
        <taxon>Metazoa</taxon>
        <taxon>Ecdysozoa</taxon>
        <taxon>Nematoda</taxon>
        <taxon>Chromadorea</taxon>
        <taxon>Rhabditida</taxon>
        <taxon>Rhabditina</taxon>
        <taxon>Rhabditomorpha</taxon>
        <taxon>Strongyloidea</taxon>
        <taxon>Strongylidae</taxon>
        <taxon>Cylicostephanus</taxon>
    </lineage>
</organism>
<dbReference type="Proteomes" id="UP000271889">
    <property type="component" value="Unassembled WGS sequence"/>
</dbReference>
<keyword evidence="2" id="KW-0472">Membrane</keyword>
<accession>A0A3P6SZY6</accession>
<feature type="transmembrane region" description="Helical" evidence="2">
    <location>
        <begin position="125"/>
        <end position="146"/>
    </location>
</feature>